<accession>A0ACC5YXG7</accession>
<dbReference type="EMBL" id="CM040988">
    <property type="protein sequence ID" value="MCJ8740325.1"/>
    <property type="molecule type" value="Genomic_DNA"/>
</dbReference>
<dbReference type="Proteomes" id="UP000830395">
    <property type="component" value="Chromosome 14"/>
</dbReference>
<protein>
    <submittedName>
        <fullName evidence="1">Uncharacterized protein</fullName>
    </submittedName>
</protein>
<sequence length="161" mass="17572">MTGDPLYREPSSWTTYSGMNDQEKEERGVQMREVKTIITHADYNQMTFDNDIAVLELKEPLVFSSTVNPVCLPSSSHVFPPGMPCWVTGWGALREGGRTSSVLQKAEVKIINDTVCDLVTEGQVTSRMLCSGFLAGGVDACQFPIQTGFIACAVYAAILAK</sequence>
<comment type="caution">
    <text evidence="1">The sequence shown here is derived from an EMBL/GenBank/DDBJ whole genome shotgun (WGS) entry which is preliminary data.</text>
</comment>
<organism evidence="1 2">
    <name type="scientific">Pangasius djambal</name>
    <dbReference type="NCBI Taxonomy" id="1691987"/>
    <lineage>
        <taxon>Eukaryota</taxon>
        <taxon>Metazoa</taxon>
        <taxon>Chordata</taxon>
        <taxon>Craniata</taxon>
        <taxon>Vertebrata</taxon>
        <taxon>Euteleostomi</taxon>
        <taxon>Actinopterygii</taxon>
        <taxon>Neopterygii</taxon>
        <taxon>Teleostei</taxon>
        <taxon>Ostariophysi</taxon>
        <taxon>Siluriformes</taxon>
        <taxon>Pangasiidae</taxon>
        <taxon>Pangasius</taxon>
    </lineage>
</organism>
<proteinExistence type="predicted"/>
<keyword evidence="2" id="KW-1185">Reference proteome</keyword>
<evidence type="ECO:0000313" key="2">
    <source>
        <dbReference type="Proteomes" id="UP000830395"/>
    </source>
</evidence>
<evidence type="ECO:0000313" key="1">
    <source>
        <dbReference type="EMBL" id="MCJ8740325.1"/>
    </source>
</evidence>
<name>A0ACC5YXG7_9TELE</name>
<reference evidence="1" key="1">
    <citation type="submission" date="2020-02" db="EMBL/GenBank/DDBJ databases">
        <title>Genome sequencing of the panga catfish, Pangasius djambal.</title>
        <authorList>
            <person name="Wen M."/>
            <person name="Zahm M."/>
            <person name="Roques C."/>
            <person name="Cabau C."/>
            <person name="Klopp C."/>
            <person name="Donnadieu C."/>
            <person name="Jouanno E."/>
            <person name="Avarre J.-C."/>
            <person name="Campet M."/>
            <person name="Ha T."/>
            <person name="Dugue R."/>
            <person name="Lampietro C."/>
            <person name="Louis A."/>
            <person name="Herpin A."/>
            <person name="Echchiki A."/>
            <person name="Berthelot C."/>
            <person name="Parey E."/>
            <person name="Roest-Crollius H."/>
            <person name="Braasch I."/>
            <person name="Postlethwait J.H."/>
            <person name="Bobe J."/>
            <person name="Montfort J."/>
            <person name="Bouchez O."/>
            <person name="Begum T."/>
            <person name="Schartl M."/>
            <person name="Gustiano R."/>
            <person name="Guiguen Y."/>
        </authorList>
    </citation>
    <scope>NUCLEOTIDE SEQUENCE</scope>
    <source>
        <strain evidence="1">Pdj_M5554</strain>
    </source>
</reference>
<gene>
    <name evidence="1" type="ORF">PDJAM_G00057620</name>
</gene>